<evidence type="ECO:0000256" key="2">
    <source>
        <dbReference type="SAM" id="SignalP"/>
    </source>
</evidence>
<accession>A0A7T8KH85</accession>
<evidence type="ECO:0000313" key="4">
    <source>
        <dbReference type="Proteomes" id="UP000595437"/>
    </source>
</evidence>
<proteinExistence type="predicted"/>
<dbReference type="SUPFAM" id="SSF52833">
    <property type="entry name" value="Thioredoxin-like"/>
    <property type="match status" value="16"/>
</dbReference>
<feature type="signal peptide" evidence="2">
    <location>
        <begin position="1"/>
        <end position="29"/>
    </location>
</feature>
<name>A0A7T8KH85_CALRO</name>
<keyword evidence="4" id="KW-1185">Reference proteome</keyword>
<dbReference type="InterPro" id="IPR036249">
    <property type="entry name" value="Thioredoxin-like_sf"/>
</dbReference>
<keyword evidence="2" id="KW-0732">Signal</keyword>
<organism evidence="3 4">
    <name type="scientific">Caligus rogercresseyi</name>
    <name type="common">Sea louse</name>
    <dbReference type="NCBI Taxonomy" id="217165"/>
    <lineage>
        <taxon>Eukaryota</taxon>
        <taxon>Metazoa</taxon>
        <taxon>Ecdysozoa</taxon>
        <taxon>Arthropoda</taxon>
        <taxon>Crustacea</taxon>
        <taxon>Multicrustacea</taxon>
        <taxon>Hexanauplia</taxon>
        <taxon>Copepoda</taxon>
        <taxon>Siphonostomatoida</taxon>
        <taxon>Caligidae</taxon>
        <taxon>Caligus</taxon>
    </lineage>
</organism>
<dbReference type="Gene3D" id="3.40.30.10">
    <property type="entry name" value="Glutaredoxin"/>
    <property type="match status" value="6"/>
</dbReference>
<gene>
    <name evidence="3" type="ORF">FKW44_000244</name>
</gene>
<dbReference type="OrthoDB" id="10264505at2759"/>
<sequence>MLPSQGIIPFFFLLLILFLQSLPLHSKRATPPKDRSEFFDLNTEDNEEALADFIAENELCGVLFYDKQSLKSSKALAKLEKSNLESLDILLGKIDNDEEALSYGIQPERLPRLLLFENGIPEEYPGPPEDTGEVMKWIKDELENKDVEIIDADMLEKVVDTVDLSILENVIERIDNLLVIFYDPNKRRHMNLIEEIETTDDDAEKLDIFMVKVGDSSVAKSFGIYSLPGLVYYEDKIPNVYDEELTPDEVLSWLEDQRSGSHIERVSGLLLERLIKEVEYVGVLFLSDCEKNEEECEAIIKDLEKIDEELDGLGIAFVYTDDTQYASSKLRINTFPSIYFFRNKNKILYEGSTTNEIAILKFFTSLENIIIPNEIEDNHKKALSLLEGYEAGIDTAMESESALFVKCSDEDVEKEFGLGFLPRLIHLKRRVAIAFQEDEGNEEVVLEWMQKSMKSQEIPSVTQAVLNKLMEREESIGVFFVDDENKQEMIIVKELDKAYDKIIENDLMLVMIDDAILAEELGLQDPPTLVHFSGDIPSIYTGEESVRDILAWLDKLKSEFVIEEITPKILEDLIERTEYVAVFFKGQSNSDVVHEIYSGLEDIDDDLQSIGIAFVQMSDEEYPGSAHGISNFPALGLYRNGIFRQVEGIDIENENELHKWFLEPENIYLPGSIETMNKEMLAFIYEHNDNFAVLFYEEDDRDADDFIERLELIDSDMDELNITFVKIKDDGAEEDYGILGNPSIAYIREGIPNIYNGDIFDEKGFIKWIREESEAIRILEVSDVLFRKLQDKFDNLVVLFFDMEEDPTVDRLGEMADDCQANDVALIKISDVDEISKLGLQSLEMPQVLYYHKKTPSLMINVDVEKPKEVLEWILKQKTGSNIERITDEILEELIEEHEYVAVYFTGPCDNPEGPDCESVLAKLETIDDDLDETGILLVTTSNPQVASENGCFSAIEAFYMVSRRKGTRKIWNKKKWARKEWTKKKWTKVEKENDDSWKKWTKYIGLTDLPGIGFFRNGHFLPYDGDESNEKSIFKWLTSEETLKIIGIIDDVNIAMLDNILEDEDNAFVFFYESNDTDAHSILEELEHIDEKLDQQDLTFVKISDPGSHLSFGLEETPALVFFENGVPDIYEGNLLNEKGIMKWMKSELAENELKEITKAMLRVLVDKEKTMAVVFYDPQDNNDYTIVDEMEKIRDDCLKYGVNLLKIGDVEEAKEYGIMELPGLLYFEKRVPSLYDGALEELEVLQEWLVTQKMTDTIEEVTEQILASLIEEEEHLAVFFSGPCEDDNEDDECNQILNELEHIDSLLGEHGIMLVTTEDRDVARQHDIRGFPSLALFRNGEPLIYEGDLHEETSILDWITQKNNLMLHEKITKVNADFLQHMLSTESHVLAALYREGNLQDEQFLDVLEHIDDELEENKIHLVKCSDKGIDKRFGLGRLPLLIHFHNRVPNVFLEKNPEPPEVLDWILASLKKEEIEDVNGPILDVLKVDLDHLAVIFVDENSKNFIDGMEQLDDELDSICVPLVKIDDASKALEYGLEDFPTLVYFKDKIPGLYDGDLTNFKDVFTWLSNHKKDSVMQLVSDAILKNVLDDSDFPYVAVLFQGTCIDEQCKANLEGVVEGVETINDEVENIGITLVTCKEKQAARTDFGVIKFPSLIFFKNGQEDFLTYSGDLKDKATLLNWLSDTDNIQIAGKMERVNGELLEHVINSEDDVFVFFYNGEETNVDDEDNVELMTLEKVDDAFESDGLQFIMVSEDEENVIEKYGLTLVPSLVYFDCGIPTVYNGDLDDYDTIIAWSTKLLKEQIIYEINEDVLESLIERNTYVTAVYYNPSHALDNTVLKSLEEIDGDLKDNDINLVKISDEKSFADLGTDGDTPVIIYYENGIPNIYPEVLESDVNPIFKWLVHQRNIASIEFVTDEMLNELIEEEDYVAVLFMGTCADDVEGEEECRSILQHMENIDHILDENGIAFVATNDTVKAKEHWISRFPALALYRNGDYLKYNLGELTEEQKVVQWLTSDKTLSIPGKIEEVNEIMLNKIELEELDGDLEASGVKFLKISDDDIEENYDFDDLPALVHFKGSEMREFFGDIRTVSALSQWIAEESSDRKKAKVKKTKGKKKKSS</sequence>
<dbReference type="EMBL" id="CP045890">
    <property type="protein sequence ID" value="QQP55796.1"/>
    <property type="molecule type" value="Genomic_DNA"/>
</dbReference>
<feature type="chain" id="PRO_5031295869" evidence="2">
    <location>
        <begin position="30"/>
        <end position="2126"/>
    </location>
</feature>
<reference evidence="4" key="1">
    <citation type="submission" date="2021-01" db="EMBL/GenBank/DDBJ databases">
        <title>Caligus Genome Assembly.</title>
        <authorList>
            <person name="Gallardo-Escarate C."/>
        </authorList>
    </citation>
    <scope>NUCLEOTIDE SEQUENCE [LARGE SCALE GENOMIC DNA]</scope>
</reference>
<dbReference type="Proteomes" id="UP000595437">
    <property type="component" value="Chromosome 1"/>
</dbReference>
<dbReference type="CDD" id="cd02961">
    <property type="entry name" value="PDI_a_family"/>
    <property type="match status" value="1"/>
</dbReference>
<feature type="region of interest" description="Disordered" evidence="1">
    <location>
        <begin position="2107"/>
        <end position="2126"/>
    </location>
</feature>
<evidence type="ECO:0000256" key="1">
    <source>
        <dbReference type="SAM" id="MobiDB-lite"/>
    </source>
</evidence>
<dbReference type="PANTHER" id="PTHR19991">
    <property type="entry name" value="L 2 01289"/>
    <property type="match status" value="1"/>
</dbReference>
<protein>
    <submittedName>
        <fullName evidence="3">LOC100161052</fullName>
    </submittedName>
</protein>
<evidence type="ECO:0000313" key="3">
    <source>
        <dbReference type="EMBL" id="QQP55796.1"/>
    </source>
</evidence>
<dbReference type="PANTHER" id="PTHR19991:SF3">
    <property type="entry name" value="LETHAL (2) 01289, ISOFORM F"/>
    <property type="match status" value="1"/>
</dbReference>
<feature type="compositionally biased region" description="Basic residues" evidence="1">
    <location>
        <begin position="2111"/>
        <end position="2126"/>
    </location>
</feature>